<name>A0A7J8ALP9_MYOMY</name>
<organism evidence="1 2">
    <name type="scientific">Myotis myotis</name>
    <name type="common">Greater mouse-eared bat</name>
    <name type="synonym">Vespertilio myotis</name>
    <dbReference type="NCBI Taxonomy" id="51298"/>
    <lineage>
        <taxon>Eukaryota</taxon>
        <taxon>Metazoa</taxon>
        <taxon>Chordata</taxon>
        <taxon>Craniata</taxon>
        <taxon>Vertebrata</taxon>
        <taxon>Euteleostomi</taxon>
        <taxon>Mammalia</taxon>
        <taxon>Eutheria</taxon>
        <taxon>Laurasiatheria</taxon>
        <taxon>Chiroptera</taxon>
        <taxon>Yangochiroptera</taxon>
        <taxon>Vespertilionidae</taxon>
        <taxon>Myotis</taxon>
    </lineage>
</organism>
<gene>
    <name evidence="1" type="ORF">mMyoMyo1_007873</name>
</gene>
<dbReference type="AlphaFoldDB" id="A0A7J8ALP9"/>
<keyword evidence="2" id="KW-1185">Reference proteome</keyword>
<evidence type="ECO:0000313" key="2">
    <source>
        <dbReference type="Proteomes" id="UP000527355"/>
    </source>
</evidence>
<dbReference type="EMBL" id="JABWUV010000001">
    <property type="protein sequence ID" value="KAF6387364.1"/>
    <property type="molecule type" value="Genomic_DNA"/>
</dbReference>
<protein>
    <submittedName>
        <fullName evidence="1">Uncharacterized protein</fullName>
    </submittedName>
</protein>
<sequence>MRGIREQAIISRLETRCMNLCTGGVPWGGLQKWAPAHTHSLAAPQPRLAPHLGLMPPPRLPHHPTCGAIPCLAPSAPLAAAASHCLWSNRWGNQAPTHTRLDLVPPAHLLHHPTMVLLSSGPIGAGSASTDVCC</sequence>
<reference evidence="1 2" key="1">
    <citation type="journal article" date="2020" name="Nature">
        <title>Six reference-quality genomes reveal evolution of bat adaptations.</title>
        <authorList>
            <person name="Jebb D."/>
            <person name="Huang Z."/>
            <person name="Pippel M."/>
            <person name="Hughes G.M."/>
            <person name="Lavrichenko K."/>
            <person name="Devanna P."/>
            <person name="Winkler S."/>
            <person name="Jermiin L.S."/>
            <person name="Skirmuntt E.C."/>
            <person name="Katzourakis A."/>
            <person name="Burkitt-Gray L."/>
            <person name="Ray D.A."/>
            <person name="Sullivan K.A.M."/>
            <person name="Roscito J.G."/>
            <person name="Kirilenko B.M."/>
            <person name="Davalos L.M."/>
            <person name="Corthals A.P."/>
            <person name="Power M.L."/>
            <person name="Jones G."/>
            <person name="Ransome R.D."/>
            <person name="Dechmann D.K.N."/>
            <person name="Locatelli A.G."/>
            <person name="Puechmaille S.J."/>
            <person name="Fedrigo O."/>
            <person name="Jarvis E.D."/>
            <person name="Hiller M."/>
            <person name="Vernes S.C."/>
            <person name="Myers E.W."/>
            <person name="Teeling E.C."/>
        </authorList>
    </citation>
    <scope>NUCLEOTIDE SEQUENCE [LARGE SCALE GENOMIC DNA]</scope>
    <source>
        <strain evidence="1">MMyoMyo1</strain>
        <tissue evidence="1">Flight muscle</tissue>
    </source>
</reference>
<dbReference type="Proteomes" id="UP000527355">
    <property type="component" value="Unassembled WGS sequence"/>
</dbReference>
<proteinExistence type="predicted"/>
<accession>A0A7J8ALP9</accession>
<evidence type="ECO:0000313" key="1">
    <source>
        <dbReference type="EMBL" id="KAF6387364.1"/>
    </source>
</evidence>
<comment type="caution">
    <text evidence="1">The sequence shown here is derived from an EMBL/GenBank/DDBJ whole genome shotgun (WGS) entry which is preliminary data.</text>
</comment>